<dbReference type="GO" id="GO:0015031">
    <property type="term" value="P:protein transport"/>
    <property type="evidence" value="ECO:0007669"/>
    <property type="project" value="UniProtKB-KW"/>
</dbReference>
<keyword evidence="6" id="KW-0653">Protein transport</keyword>
<dbReference type="InterPro" id="IPR003903">
    <property type="entry name" value="UIM_dom"/>
</dbReference>
<name>A0ABD2NU56_9CUCU</name>
<comment type="similarity">
    <text evidence="2">Belongs to the STAM family.</text>
</comment>
<reference evidence="11 12" key="1">
    <citation type="journal article" date="2021" name="BMC Biol.">
        <title>Horizontally acquired antibacterial genes associated with adaptive radiation of ladybird beetles.</title>
        <authorList>
            <person name="Li H.S."/>
            <person name="Tang X.F."/>
            <person name="Huang Y.H."/>
            <person name="Xu Z.Y."/>
            <person name="Chen M.L."/>
            <person name="Du X.Y."/>
            <person name="Qiu B.Y."/>
            <person name="Chen P.T."/>
            <person name="Zhang W."/>
            <person name="Slipinski A."/>
            <person name="Escalona H.E."/>
            <person name="Waterhouse R.M."/>
            <person name="Zwick A."/>
            <person name="Pang H."/>
        </authorList>
    </citation>
    <scope>NUCLEOTIDE SEQUENCE [LARGE SCALE GENOMIC DNA]</scope>
    <source>
        <strain evidence="11">SYSU2018</strain>
    </source>
</reference>
<dbReference type="Proteomes" id="UP001516400">
    <property type="component" value="Unassembled WGS sequence"/>
</dbReference>
<dbReference type="InterPro" id="IPR002014">
    <property type="entry name" value="VHS_dom"/>
</dbReference>
<feature type="compositionally biased region" description="Low complexity" evidence="8">
    <location>
        <begin position="203"/>
        <end position="221"/>
    </location>
</feature>
<evidence type="ECO:0000259" key="9">
    <source>
        <dbReference type="PROSITE" id="PS50002"/>
    </source>
</evidence>
<dbReference type="PROSITE" id="PS50002">
    <property type="entry name" value="SH3"/>
    <property type="match status" value="1"/>
</dbReference>
<evidence type="ECO:0000256" key="8">
    <source>
        <dbReference type="SAM" id="MobiDB-lite"/>
    </source>
</evidence>
<evidence type="ECO:0000256" key="2">
    <source>
        <dbReference type="ARBA" id="ARBA00009666"/>
    </source>
</evidence>
<dbReference type="Gene3D" id="2.30.30.40">
    <property type="entry name" value="SH3 Domains"/>
    <property type="match status" value="1"/>
</dbReference>
<evidence type="ECO:0008006" key="13">
    <source>
        <dbReference type="Google" id="ProtNLM"/>
    </source>
</evidence>
<keyword evidence="4" id="KW-0813">Transport</keyword>
<evidence type="ECO:0000256" key="7">
    <source>
        <dbReference type="PROSITE-ProRule" id="PRU00192"/>
    </source>
</evidence>
<dbReference type="PANTHER" id="PTHR45929:SF3">
    <property type="entry name" value="JAK PATHWAY SIGNAL TRANSDUCTION ADAPTOR MOLECULE"/>
    <property type="match status" value="1"/>
</dbReference>
<evidence type="ECO:0000313" key="12">
    <source>
        <dbReference type="Proteomes" id="UP001516400"/>
    </source>
</evidence>
<proteinExistence type="inferred from homology"/>
<dbReference type="GO" id="GO:0005768">
    <property type="term" value="C:endosome"/>
    <property type="evidence" value="ECO:0007669"/>
    <property type="project" value="UniProtKB-SubCell"/>
</dbReference>
<accession>A0ABD2NU56</accession>
<dbReference type="SMART" id="SM00326">
    <property type="entry name" value="SH3"/>
    <property type="match status" value="1"/>
</dbReference>
<dbReference type="InterPro" id="IPR050670">
    <property type="entry name" value="STAM"/>
</dbReference>
<dbReference type="Pfam" id="PF00790">
    <property type="entry name" value="VHS"/>
    <property type="match status" value="1"/>
</dbReference>
<dbReference type="GO" id="GO:0016192">
    <property type="term" value="P:vesicle-mediated transport"/>
    <property type="evidence" value="ECO:0007669"/>
    <property type="project" value="UniProtKB-ARBA"/>
</dbReference>
<comment type="subcellular location">
    <subcellularLocation>
        <location evidence="1">Endosome</location>
    </subcellularLocation>
</comment>
<feature type="compositionally biased region" description="Polar residues" evidence="8">
    <location>
        <begin position="186"/>
        <end position="202"/>
    </location>
</feature>
<feature type="region of interest" description="Disordered" evidence="8">
    <location>
        <begin position="524"/>
        <end position="543"/>
    </location>
</feature>
<dbReference type="SMART" id="SM00288">
    <property type="entry name" value="VHS"/>
    <property type="match status" value="1"/>
</dbReference>
<dbReference type="CDD" id="cd03568">
    <property type="entry name" value="VHS_STAM"/>
    <property type="match status" value="1"/>
</dbReference>
<dbReference type="PROSITE" id="PS50179">
    <property type="entry name" value="VHS"/>
    <property type="match status" value="1"/>
</dbReference>
<keyword evidence="3 7" id="KW-0728">SH3 domain</keyword>
<dbReference type="CDD" id="cd21388">
    <property type="entry name" value="GAT_STAM"/>
    <property type="match status" value="1"/>
</dbReference>
<evidence type="ECO:0000256" key="3">
    <source>
        <dbReference type="ARBA" id="ARBA00022443"/>
    </source>
</evidence>
<feature type="region of interest" description="Disordered" evidence="8">
    <location>
        <begin position="147"/>
        <end position="168"/>
    </location>
</feature>
<evidence type="ECO:0000256" key="1">
    <source>
        <dbReference type="ARBA" id="ARBA00004177"/>
    </source>
</evidence>
<dbReference type="Gene3D" id="1.20.5.1940">
    <property type="match status" value="1"/>
</dbReference>
<dbReference type="InterPro" id="IPR036028">
    <property type="entry name" value="SH3-like_dom_sf"/>
</dbReference>
<dbReference type="PANTHER" id="PTHR45929">
    <property type="entry name" value="JAK PATHWAY SIGNAL TRANSDUCTION ADAPTOR MOLECULE"/>
    <property type="match status" value="1"/>
</dbReference>
<gene>
    <name evidence="11" type="ORF">HHI36_005296</name>
</gene>
<evidence type="ECO:0000256" key="4">
    <source>
        <dbReference type="ARBA" id="ARBA00022448"/>
    </source>
</evidence>
<evidence type="ECO:0000256" key="6">
    <source>
        <dbReference type="ARBA" id="ARBA00022927"/>
    </source>
</evidence>
<dbReference type="InterPro" id="IPR008942">
    <property type="entry name" value="ENTH_VHS"/>
</dbReference>
<keyword evidence="12" id="KW-1185">Reference proteome</keyword>
<dbReference type="FunFam" id="2.30.30.40:FF:000072">
    <property type="entry name" value="Unconventional Myosin IB"/>
    <property type="match status" value="1"/>
</dbReference>
<comment type="caution">
    <text evidence="11">The sequence shown here is derived from an EMBL/GenBank/DDBJ whole genome shotgun (WGS) entry which is preliminary data.</text>
</comment>
<dbReference type="PROSITE" id="PS50330">
    <property type="entry name" value="UIM"/>
    <property type="match status" value="1"/>
</dbReference>
<keyword evidence="5" id="KW-0967">Endosome</keyword>
<dbReference type="Pfam" id="PF00018">
    <property type="entry name" value="SH3_1"/>
    <property type="match status" value="1"/>
</dbReference>
<sequence length="543" mass="60473">MGFLGFPEDPITEEIDKATDENNTEENWGEIMTICDKAGRNSEDAKKYLKAIIKRLYHADPHVAIQAVVLLDACVKNSGKKFHLEVASRDFENEFTKLMTKGHPSASKKMRECLKRWSENEFKNDSTLNLIPSLYAKLKSSGMDFNFSSDTPPKKSASLSKDPDVVESNEEEEMIMKAIELSLKESTGSPRATANTNTSLYPSTNLSSVSMTSSQPSTSVPTKEPIKVQAIYDFEAAEDNELTFNAGDIIYVIDDSDQNWWKGTNQKGAEGLFPSNFVTTDLSVEPETFLYEKAKKIVQFKESVDVKLEKESEDIEINEDKIDRLLHLMHEADPTNPERDTEEMLILEQEVNSMGPLIDSELERVDRKHAQLTQLSADLVEALSLYHTLMREPALPPLPKLPYGYSPNSVAYSGPQSLPMMSSGTLPPGMNRPPYMHPVAPVQYGTPMSMPGMMPHHVPSMQAGPGTSSQMPPQGMPHQMMPNPNEERKQEQNMMHYGMPVYGGPSPIPQNYQLGAPVSSHVIQNGSQQPAGHFNSNSTSHMM</sequence>
<protein>
    <recommendedName>
        <fullName evidence="13">Signal transducing adapter molecule 1</fullName>
    </recommendedName>
</protein>
<dbReference type="EMBL" id="JABFTP020000144">
    <property type="protein sequence ID" value="KAL3282098.1"/>
    <property type="molecule type" value="Genomic_DNA"/>
</dbReference>
<organism evidence="11 12">
    <name type="scientific">Cryptolaemus montrouzieri</name>
    <dbReference type="NCBI Taxonomy" id="559131"/>
    <lineage>
        <taxon>Eukaryota</taxon>
        <taxon>Metazoa</taxon>
        <taxon>Ecdysozoa</taxon>
        <taxon>Arthropoda</taxon>
        <taxon>Hexapoda</taxon>
        <taxon>Insecta</taxon>
        <taxon>Pterygota</taxon>
        <taxon>Neoptera</taxon>
        <taxon>Endopterygota</taxon>
        <taxon>Coleoptera</taxon>
        <taxon>Polyphaga</taxon>
        <taxon>Cucujiformia</taxon>
        <taxon>Coccinelloidea</taxon>
        <taxon>Coccinellidae</taxon>
        <taxon>Scymninae</taxon>
        <taxon>Scymnini</taxon>
        <taxon>Cryptolaemus</taxon>
    </lineage>
</organism>
<dbReference type="SUPFAM" id="SSF48464">
    <property type="entry name" value="ENTH/VHS domain"/>
    <property type="match status" value="1"/>
</dbReference>
<dbReference type="SUPFAM" id="SSF50044">
    <property type="entry name" value="SH3-domain"/>
    <property type="match status" value="1"/>
</dbReference>
<evidence type="ECO:0000259" key="10">
    <source>
        <dbReference type="PROSITE" id="PS50179"/>
    </source>
</evidence>
<evidence type="ECO:0000256" key="5">
    <source>
        <dbReference type="ARBA" id="ARBA00022753"/>
    </source>
</evidence>
<dbReference type="InterPro" id="IPR001452">
    <property type="entry name" value="SH3_domain"/>
</dbReference>
<feature type="domain" description="VHS" evidence="10">
    <location>
        <begin position="18"/>
        <end position="146"/>
    </location>
</feature>
<feature type="region of interest" description="Disordered" evidence="8">
    <location>
        <begin position="186"/>
        <end position="221"/>
    </location>
</feature>
<dbReference type="AlphaFoldDB" id="A0ABD2NU56"/>
<feature type="domain" description="SH3" evidence="9">
    <location>
        <begin position="223"/>
        <end position="283"/>
    </location>
</feature>
<dbReference type="PRINTS" id="PR00452">
    <property type="entry name" value="SH3DOMAIN"/>
</dbReference>
<dbReference type="Gene3D" id="1.25.40.90">
    <property type="match status" value="1"/>
</dbReference>
<evidence type="ECO:0000313" key="11">
    <source>
        <dbReference type="EMBL" id="KAL3282098.1"/>
    </source>
</evidence>